<dbReference type="Pfam" id="PF10646">
    <property type="entry name" value="Germane"/>
    <property type="match status" value="2"/>
</dbReference>
<sequence length="339" mass="38163">MYLRSKVKGLWFLVILLLLLSFSLGGGCGLVEQFMPGEEEGPVEEFEEEPAEENFRDTVFYYHYGNDYLVPVEFSIPWNEGIARAALNRIISSGQMDPILQEKGLKAPLPSGTEIRGLTIREGLAIIDFNQEFLNVPEGQERIVLDSLIYTLTEFTTVNQVEVMIEGEYLEEFPPGDPLDQPLDRSRSLNLEISPEVEDLKDTSQVVVYFCGWGEGDLTYMVPVTRVIPSTSNLVEGALKELLKGPRPDTELYSDLNPQAEINSITLEEGVATVDFNKDFLIYDGGVKGEENIIKQIVLTLTQFPEIKEVRILVEGVEPDLVWDQPMGAPEKINMFNDF</sequence>
<accession>A0A424YJF9</accession>
<feature type="domain" description="GerMN" evidence="1">
    <location>
        <begin position="235"/>
        <end position="323"/>
    </location>
</feature>
<comment type="caution">
    <text evidence="2">The sequence shown here is derived from an EMBL/GenBank/DDBJ whole genome shotgun (WGS) entry which is preliminary data.</text>
</comment>
<organism evidence="2 3">
    <name type="scientific">Candidatus Syntrophonatronum acetioxidans</name>
    <dbReference type="NCBI Taxonomy" id="1795816"/>
    <lineage>
        <taxon>Bacteria</taxon>
        <taxon>Bacillati</taxon>
        <taxon>Bacillota</taxon>
        <taxon>Clostridia</taxon>
        <taxon>Eubacteriales</taxon>
        <taxon>Syntrophomonadaceae</taxon>
        <taxon>Candidatus Syntrophonatronum</taxon>
    </lineage>
</organism>
<evidence type="ECO:0000259" key="1">
    <source>
        <dbReference type="SMART" id="SM00909"/>
    </source>
</evidence>
<reference evidence="2 3" key="1">
    <citation type="submission" date="2018-08" db="EMBL/GenBank/DDBJ databases">
        <title>The metabolism and importance of syntrophic acetate oxidation coupled to methane or sulfide production in haloalkaline environments.</title>
        <authorList>
            <person name="Timmers P.H.A."/>
            <person name="Vavourakis C.D."/>
            <person name="Sorokin D.Y."/>
            <person name="Sinninghe Damste J.S."/>
            <person name="Muyzer G."/>
            <person name="Stams A.J.M."/>
            <person name="Plugge C.M."/>
        </authorList>
    </citation>
    <scope>NUCLEOTIDE SEQUENCE [LARGE SCALE GENOMIC DNA]</scope>
    <source>
        <strain evidence="2">MSAO_Bac1</strain>
    </source>
</reference>
<gene>
    <name evidence="2" type="ORF">D5R97_00075</name>
</gene>
<dbReference type="PROSITE" id="PS51257">
    <property type="entry name" value="PROKAR_LIPOPROTEIN"/>
    <property type="match status" value="1"/>
</dbReference>
<dbReference type="Proteomes" id="UP000285138">
    <property type="component" value="Unassembled WGS sequence"/>
</dbReference>
<dbReference type="EMBL" id="QZAA01000005">
    <property type="protein sequence ID" value="RQD78717.1"/>
    <property type="molecule type" value="Genomic_DNA"/>
</dbReference>
<dbReference type="SMART" id="SM00909">
    <property type="entry name" value="Germane"/>
    <property type="match status" value="2"/>
</dbReference>
<feature type="domain" description="GerMN" evidence="1">
    <location>
        <begin position="83"/>
        <end position="174"/>
    </location>
</feature>
<dbReference type="AlphaFoldDB" id="A0A424YJF9"/>
<dbReference type="InterPro" id="IPR019606">
    <property type="entry name" value="GerMN"/>
</dbReference>
<proteinExistence type="predicted"/>
<evidence type="ECO:0000313" key="2">
    <source>
        <dbReference type="EMBL" id="RQD78717.1"/>
    </source>
</evidence>
<name>A0A424YJF9_9FIRM</name>
<evidence type="ECO:0000313" key="3">
    <source>
        <dbReference type="Proteomes" id="UP000285138"/>
    </source>
</evidence>
<protein>
    <recommendedName>
        <fullName evidence="1">GerMN domain-containing protein</fullName>
    </recommendedName>
</protein>